<proteinExistence type="predicted"/>
<evidence type="ECO:0000313" key="3">
    <source>
        <dbReference type="EMBL" id="USQ80724.1"/>
    </source>
</evidence>
<dbReference type="InterPro" id="IPR014710">
    <property type="entry name" value="RmlC-like_jellyroll"/>
</dbReference>
<dbReference type="PANTHER" id="PTHR46390:SF1">
    <property type="entry name" value="MANNOSE-1-PHOSPHATE GUANYLYLTRANSFERASE"/>
    <property type="match status" value="1"/>
</dbReference>
<sequence>MTDPSSPARHVLTPEELADAARPQTTEPSPTSYRDRTQDVFVVERPWGQFQQFATNERVTVKTVTIAPGQRLSLQHHAERNEMWQVLDHPVEITLGERTWSAEPGELVWVPVGTLHRMGNTGEQPARVLELAFGDFDEADITRVQDDYRRECDTEA</sequence>
<dbReference type="CDD" id="cd02213">
    <property type="entry name" value="cupin_PMI_typeII_C"/>
    <property type="match status" value="1"/>
</dbReference>
<feature type="domain" description="Mannose-6-phosphate isomerase type II C-terminal" evidence="2">
    <location>
        <begin position="38"/>
        <end position="146"/>
    </location>
</feature>
<dbReference type="InterPro" id="IPR051161">
    <property type="entry name" value="Mannose-6P_isomerase_type2"/>
</dbReference>
<dbReference type="RefSeq" id="WP_252594106.1">
    <property type="nucleotide sequence ID" value="NZ_CP099489.1"/>
</dbReference>
<feature type="compositionally biased region" description="Polar residues" evidence="1">
    <location>
        <begin position="23"/>
        <end position="32"/>
    </location>
</feature>
<gene>
    <name evidence="3" type="ORF">NF556_03430</name>
</gene>
<evidence type="ECO:0000313" key="4">
    <source>
        <dbReference type="Proteomes" id="UP001056455"/>
    </source>
</evidence>
<keyword evidence="4" id="KW-1185">Reference proteome</keyword>
<reference evidence="3" key="1">
    <citation type="submission" date="2022-06" db="EMBL/GenBank/DDBJ databases">
        <title>Ornithinimicrobium HY1793.</title>
        <authorList>
            <person name="Huang Y."/>
        </authorList>
    </citation>
    <scope>NUCLEOTIDE SEQUENCE</scope>
    <source>
        <strain evidence="3">HY1793</strain>
    </source>
</reference>
<dbReference type="GO" id="GO:0016853">
    <property type="term" value="F:isomerase activity"/>
    <property type="evidence" value="ECO:0007669"/>
    <property type="project" value="UniProtKB-KW"/>
</dbReference>
<dbReference type="InterPro" id="IPR001538">
    <property type="entry name" value="Man6P_isomerase-2_C"/>
</dbReference>
<dbReference type="PANTHER" id="PTHR46390">
    <property type="entry name" value="MANNOSE-1-PHOSPHATE GUANYLYLTRANSFERASE"/>
    <property type="match status" value="1"/>
</dbReference>
<evidence type="ECO:0000256" key="1">
    <source>
        <dbReference type="SAM" id="MobiDB-lite"/>
    </source>
</evidence>
<keyword evidence="3" id="KW-0413">Isomerase</keyword>
<dbReference type="Pfam" id="PF01050">
    <property type="entry name" value="MannoseP_isomer"/>
    <property type="match status" value="1"/>
</dbReference>
<dbReference type="Gene3D" id="2.60.120.10">
    <property type="entry name" value="Jelly Rolls"/>
    <property type="match status" value="1"/>
</dbReference>
<dbReference type="SUPFAM" id="SSF51182">
    <property type="entry name" value="RmlC-like cupins"/>
    <property type="match status" value="1"/>
</dbReference>
<evidence type="ECO:0000259" key="2">
    <source>
        <dbReference type="Pfam" id="PF01050"/>
    </source>
</evidence>
<accession>A0ABY4YVC2</accession>
<dbReference type="Proteomes" id="UP001056455">
    <property type="component" value="Chromosome"/>
</dbReference>
<protein>
    <submittedName>
        <fullName evidence="3">Phosphomannose isomerase type II C-terminal cupin domain</fullName>
    </submittedName>
</protein>
<feature type="region of interest" description="Disordered" evidence="1">
    <location>
        <begin position="1"/>
        <end position="37"/>
    </location>
</feature>
<dbReference type="EMBL" id="CP099489">
    <property type="protein sequence ID" value="USQ80724.1"/>
    <property type="molecule type" value="Genomic_DNA"/>
</dbReference>
<organism evidence="3 4">
    <name type="scientific">Ornithinimicrobium faecis</name>
    <dbReference type="NCBI Taxonomy" id="2934158"/>
    <lineage>
        <taxon>Bacteria</taxon>
        <taxon>Bacillati</taxon>
        <taxon>Actinomycetota</taxon>
        <taxon>Actinomycetes</taxon>
        <taxon>Micrococcales</taxon>
        <taxon>Ornithinimicrobiaceae</taxon>
        <taxon>Ornithinimicrobium</taxon>
    </lineage>
</organism>
<name>A0ABY4YVC2_9MICO</name>
<dbReference type="InterPro" id="IPR011051">
    <property type="entry name" value="RmlC_Cupin_sf"/>
</dbReference>